<dbReference type="EMBL" id="AEUV02000002">
    <property type="protein sequence ID" value="EHI75537.1"/>
    <property type="molecule type" value="Genomic_DNA"/>
</dbReference>
<dbReference type="InterPro" id="IPR013154">
    <property type="entry name" value="ADH-like_N"/>
</dbReference>
<dbReference type="OrthoDB" id="9792162at2"/>
<keyword evidence="5" id="KW-1185">Reference proteome</keyword>
<dbReference type="eggNOG" id="COG0604">
    <property type="taxonomic scope" value="Bacteria"/>
</dbReference>
<dbReference type="SMART" id="SM00829">
    <property type="entry name" value="PKS_ER"/>
    <property type="match status" value="1"/>
</dbReference>
<evidence type="ECO:0000256" key="2">
    <source>
        <dbReference type="ARBA" id="ARBA00023002"/>
    </source>
</evidence>
<evidence type="ECO:0000313" key="5">
    <source>
        <dbReference type="Proteomes" id="UP000004322"/>
    </source>
</evidence>
<dbReference type="RefSeq" id="WP_004230055.1">
    <property type="nucleotide sequence ID" value="NZ_AEUV02000002.1"/>
</dbReference>
<organism evidence="4 5">
    <name type="scientific">Streptococcus criceti HS-6</name>
    <dbReference type="NCBI Taxonomy" id="873449"/>
    <lineage>
        <taxon>Bacteria</taxon>
        <taxon>Bacillati</taxon>
        <taxon>Bacillota</taxon>
        <taxon>Bacilli</taxon>
        <taxon>Lactobacillales</taxon>
        <taxon>Streptococcaceae</taxon>
        <taxon>Streptococcus</taxon>
    </lineage>
</organism>
<comment type="caution">
    <text evidence="4">The sequence shown here is derived from an EMBL/GenBank/DDBJ whole genome shotgun (WGS) entry which is preliminary data.</text>
</comment>
<keyword evidence="2" id="KW-0560">Oxidoreductase</keyword>
<gene>
    <name evidence="4" type="ORF">STRCR_1513</name>
</gene>
<sequence>MKAFVVSRPGGPEVLELKEIPRPELKQGWSLIKVKGFGVNRSEIFTRQGLSPSVHFPRILGIEVVGVIEETTDNQRLPIGQTVVSLMGEMGRDFDGSYAEYVLVPNHQIYPIETHLDWATLATIPETYYTAFLAYKNLQLKDGDKVLVRGATSGLGIAFMQLARAKFPQLNIAGTTRNLKKSSSLMDLGFTSAVQEADGQLHTTDQYDKILELIGPATIKDSLTHLKAYGIVCSAGQLGGKWFLEDFDPIMELQHHKYLSTAYSGVVEESEVKELFDFIETYQVPAKPAKVHIFEELPDVHRQMEDSRNLGKHVVLLEEAQNDTNLSI</sequence>
<evidence type="ECO:0000256" key="1">
    <source>
        <dbReference type="ARBA" id="ARBA00022857"/>
    </source>
</evidence>
<feature type="domain" description="Enoyl reductase (ER)" evidence="3">
    <location>
        <begin position="10"/>
        <end position="315"/>
    </location>
</feature>
<dbReference type="PANTHER" id="PTHR48106:SF18">
    <property type="entry name" value="QUINONE OXIDOREDUCTASE PIG3"/>
    <property type="match status" value="1"/>
</dbReference>
<dbReference type="STRING" id="873449.STRCR_1513"/>
<dbReference type="InterPro" id="IPR036291">
    <property type="entry name" value="NAD(P)-bd_dom_sf"/>
</dbReference>
<dbReference type="InterPro" id="IPR011032">
    <property type="entry name" value="GroES-like_sf"/>
</dbReference>
<dbReference type="InterPro" id="IPR020843">
    <property type="entry name" value="ER"/>
</dbReference>
<dbReference type="Proteomes" id="UP000004322">
    <property type="component" value="Unassembled WGS sequence"/>
</dbReference>
<evidence type="ECO:0000313" key="4">
    <source>
        <dbReference type="EMBL" id="EHI75537.1"/>
    </source>
</evidence>
<keyword evidence="1" id="KW-0521">NADP</keyword>
<dbReference type="SUPFAM" id="SSF50129">
    <property type="entry name" value="GroES-like"/>
    <property type="match status" value="1"/>
</dbReference>
<proteinExistence type="predicted"/>
<dbReference type="GO" id="GO:0070402">
    <property type="term" value="F:NADPH binding"/>
    <property type="evidence" value="ECO:0007669"/>
    <property type="project" value="TreeGrafter"/>
</dbReference>
<dbReference type="PANTHER" id="PTHR48106">
    <property type="entry name" value="QUINONE OXIDOREDUCTASE PIG3-RELATED"/>
    <property type="match status" value="1"/>
</dbReference>
<protein>
    <recommendedName>
        <fullName evidence="3">Enoyl reductase (ER) domain-containing protein</fullName>
    </recommendedName>
</protein>
<dbReference type="AlphaFoldDB" id="G5JNY2"/>
<dbReference type="GO" id="GO:0016651">
    <property type="term" value="F:oxidoreductase activity, acting on NAD(P)H"/>
    <property type="evidence" value="ECO:0007669"/>
    <property type="project" value="TreeGrafter"/>
</dbReference>
<dbReference type="SUPFAM" id="SSF51735">
    <property type="entry name" value="NAD(P)-binding Rossmann-fold domains"/>
    <property type="match status" value="1"/>
</dbReference>
<dbReference type="Gene3D" id="3.90.180.10">
    <property type="entry name" value="Medium-chain alcohol dehydrogenases, catalytic domain"/>
    <property type="match status" value="1"/>
</dbReference>
<accession>G5JNY2</accession>
<dbReference type="Pfam" id="PF08240">
    <property type="entry name" value="ADH_N"/>
    <property type="match status" value="1"/>
</dbReference>
<name>G5JNY2_STRCG</name>
<dbReference type="Pfam" id="PF13602">
    <property type="entry name" value="ADH_zinc_N_2"/>
    <property type="match status" value="1"/>
</dbReference>
<reference evidence="4" key="1">
    <citation type="submission" date="2011-07" db="EMBL/GenBank/DDBJ databases">
        <authorList>
            <person name="Stanhope M.J."/>
            <person name="Durkin A.S."/>
            <person name="Hostetler J."/>
            <person name="Kim M."/>
            <person name="Radune D."/>
            <person name="Singh I."/>
            <person name="Town C.D."/>
        </authorList>
    </citation>
    <scope>NUCLEOTIDE SEQUENCE [LARGE SCALE GENOMIC DNA]</scope>
    <source>
        <strain evidence="4">HS-6</strain>
    </source>
</reference>
<dbReference type="Gene3D" id="3.40.50.720">
    <property type="entry name" value="NAD(P)-binding Rossmann-like Domain"/>
    <property type="match status" value="1"/>
</dbReference>
<evidence type="ECO:0000259" key="3">
    <source>
        <dbReference type="SMART" id="SM00829"/>
    </source>
</evidence>